<dbReference type="InterPro" id="IPR011767">
    <property type="entry name" value="GLR_AS"/>
</dbReference>
<evidence type="ECO:0000256" key="3">
    <source>
        <dbReference type="ARBA" id="ARBA00023284"/>
    </source>
</evidence>
<reference evidence="5 6" key="1">
    <citation type="submission" date="2023-08" db="EMBL/GenBank/DDBJ databases">
        <title>A Necator americanus chromosomal reference genome.</title>
        <authorList>
            <person name="Ilik V."/>
            <person name="Petrzelkova K.J."/>
            <person name="Pardy F."/>
            <person name="Fuh T."/>
            <person name="Niatou-Singa F.S."/>
            <person name="Gouil Q."/>
            <person name="Baker L."/>
            <person name="Ritchie M.E."/>
            <person name="Jex A.R."/>
            <person name="Gazzola D."/>
            <person name="Li H."/>
            <person name="Toshio Fujiwara R."/>
            <person name="Zhan B."/>
            <person name="Aroian R.V."/>
            <person name="Pafco B."/>
            <person name="Schwarz E.M."/>
        </authorList>
    </citation>
    <scope>NUCLEOTIDE SEQUENCE [LARGE SCALE GENOMIC DNA]</scope>
    <source>
        <strain evidence="5 6">Aroian</strain>
        <tissue evidence="5">Whole animal</tissue>
    </source>
</reference>
<dbReference type="PROSITE" id="PS00195">
    <property type="entry name" value="GLUTAREDOXIN_1"/>
    <property type="match status" value="1"/>
</dbReference>
<evidence type="ECO:0000259" key="4">
    <source>
        <dbReference type="Pfam" id="PF00462"/>
    </source>
</evidence>
<accession>A0ABR1D9T8</accession>
<name>A0ABR1D9T8_NECAM</name>
<comment type="caution">
    <text evidence="5">The sequence shown here is derived from an EMBL/GenBank/DDBJ whole genome shotgun (WGS) entry which is preliminary data.</text>
</comment>
<protein>
    <recommendedName>
        <fullName evidence="4">Glutaredoxin domain-containing protein</fullName>
    </recommendedName>
</protein>
<dbReference type="PANTHER" id="PTHR46679:SF3">
    <property type="entry name" value="GLUTAREDOXIN DOMAIN-CONTAINING PROTEIN"/>
    <property type="match status" value="1"/>
</dbReference>
<dbReference type="CDD" id="cd02066">
    <property type="entry name" value="GRX_family"/>
    <property type="match status" value="1"/>
</dbReference>
<sequence>MGGSSSIPVLSTESAAIANEVRKHPVVMYTKDYCPYCVRAKNELQQDGIEYVEKSLSDGGQSDESTAKGLIELTQCKTVPQIFICGKFIGGYNELHARRKDLITMIKQCSTDGKTIHESASPGTTKSNI</sequence>
<proteinExistence type="predicted"/>
<comment type="function">
    <text evidence="1">Has a glutathione-disulfide oxidoreductase activity in the presence of NADPH and glutathione reductase. Reduces low molecular weight disulfides and proteins.</text>
</comment>
<dbReference type="InterPro" id="IPR014025">
    <property type="entry name" value="Glutaredoxin_subgr"/>
</dbReference>
<feature type="domain" description="Glutaredoxin" evidence="4">
    <location>
        <begin position="26"/>
        <end position="89"/>
    </location>
</feature>
<evidence type="ECO:0000256" key="2">
    <source>
        <dbReference type="ARBA" id="ARBA00023157"/>
    </source>
</evidence>
<dbReference type="PROSITE" id="PS51354">
    <property type="entry name" value="GLUTAREDOXIN_2"/>
    <property type="match status" value="1"/>
</dbReference>
<keyword evidence="6" id="KW-1185">Reference proteome</keyword>
<dbReference type="PRINTS" id="PR00160">
    <property type="entry name" value="GLUTAREDOXIN"/>
</dbReference>
<dbReference type="EMBL" id="JAVFWL010000004">
    <property type="protein sequence ID" value="KAK6747246.1"/>
    <property type="molecule type" value="Genomic_DNA"/>
</dbReference>
<dbReference type="Pfam" id="PF00462">
    <property type="entry name" value="Glutaredoxin"/>
    <property type="match status" value="1"/>
</dbReference>
<dbReference type="InterPro" id="IPR036249">
    <property type="entry name" value="Thioredoxin-like_sf"/>
</dbReference>
<dbReference type="InterPro" id="IPR002109">
    <property type="entry name" value="Glutaredoxin"/>
</dbReference>
<dbReference type="SUPFAM" id="SSF52833">
    <property type="entry name" value="Thioredoxin-like"/>
    <property type="match status" value="1"/>
</dbReference>
<organism evidence="5 6">
    <name type="scientific">Necator americanus</name>
    <name type="common">Human hookworm</name>
    <dbReference type="NCBI Taxonomy" id="51031"/>
    <lineage>
        <taxon>Eukaryota</taxon>
        <taxon>Metazoa</taxon>
        <taxon>Ecdysozoa</taxon>
        <taxon>Nematoda</taxon>
        <taxon>Chromadorea</taxon>
        <taxon>Rhabditida</taxon>
        <taxon>Rhabditina</taxon>
        <taxon>Rhabditomorpha</taxon>
        <taxon>Strongyloidea</taxon>
        <taxon>Ancylostomatidae</taxon>
        <taxon>Bunostominae</taxon>
        <taxon>Necator</taxon>
    </lineage>
</organism>
<dbReference type="Gene3D" id="3.40.30.10">
    <property type="entry name" value="Glutaredoxin"/>
    <property type="match status" value="1"/>
</dbReference>
<evidence type="ECO:0000313" key="5">
    <source>
        <dbReference type="EMBL" id="KAK6747246.1"/>
    </source>
</evidence>
<keyword evidence="3" id="KW-0676">Redox-active center</keyword>
<dbReference type="PANTHER" id="PTHR46679">
    <property type="match status" value="1"/>
</dbReference>
<dbReference type="Proteomes" id="UP001303046">
    <property type="component" value="Unassembled WGS sequence"/>
</dbReference>
<evidence type="ECO:0000256" key="1">
    <source>
        <dbReference type="ARBA" id="ARBA00002549"/>
    </source>
</evidence>
<evidence type="ECO:0000313" key="6">
    <source>
        <dbReference type="Proteomes" id="UP001303046"/>
    </source>
</evidence>
<gene>
    <name evidence="5" type="primary">Necator_chrIV.g13745</name>
    <name evidence="5" type="ORF">RB195_000453</name>
</gene>
<keyword evidence="2" id="KW-1015">Disulfide bond</keyword>